<gene>
    <name evidence="2" type="ORF">QF205_10100</name>
</gene>
<keyword evidence="1" id="KW-0732">Signal</keyword>
<comment type="caution">
    <text evidence="2">The sequence shown here is derived from an EMBL/GenBank/DDBJ whole genome shotgun (WGS) entry which is preliminary data.</text>
</comment>
<organism evidence="2 3">
    <name type="scientific">Luteimonas composti</name>
    <dbReference type="NCBI Taxonomy" id="398257"/>
    <lineage>
        <taxon>Bacteria</taxon>
        <taxon>Pseudomonadati</taxon>
        <taxon>Pseudomonadota</taxon>
        <taxon>Gammaproteobacteria</taxon>
        <taxon>Lysobacterales</taxon>
        <taxon>Lysobacteraceae</taxon>
        <taxon>Luteimonas</taxon>
    </lineage>
</organism>
<evidence type="ECO:0000256" key="1">
    <source>
        <dbReference type="SAM" id="SignalP"/>
    </source>
</evidence>
<reference evidence="2" key="2">
    <citation type="submission" date="2023-04" db="EMBL/GenBank/DDBJ databases">
        <authorList>
            <person name="Sun J.-Q."/>
        </authorList>
    </citation>
    <scope>NUCLEOTIDE SEQUENCE</scope>
    <source>
        <strain evidence="2">CC-YY355</strain>
    </source>
</reference>
<dbReference type="RefSeq" id="WP_280942618.1">
    <property type="nucleotide sequence ID" value="NZ_JARYGX010000019.1"/>
</dbReference>
<proteinExistence type="predicted"/>
<accession>A0ABT6MS27</accession>
<feature type="signal peptide" evidence="1">
    <location>
        <begin position="1"/>
        <end position="26"/>
    </location>
</feature>
<keyword evidence="3" id="KW-1185">Reference proteome</keyword>
<reference evidence="2" key="1">
    <citation type="journal article" date="2007" name="Int. J. Syst. Evol. Microbiol.">
        <title>Luteimonas composti sp. nov., a moderately thermophilic bacterium isolated from food waste.</title>
        <authorList>
            <person name="Young C.C."/>
            <person name="Kampfer P."/>
            <person name="Chen W.M."/>
            <person name="Yen W.S."/>
            <person name="Arun A.B."/>
            <person name="Lai W.A."/>
            <person name="Shen F.T."/>
            <person name="Rekha P.D."/>
            <person name="Lin K.Y."/>
            <person name="Chou J.H."/>
        </authorList>
    </citation>
    <scope>NUCLEOTIDE SEQUENCE</scope>
    <source>
        <strain evidence="2">CC-YY355</strain>
    </source>
</reference>
<feature type="chain" id="PRO_5045289508" description="SMI1/KNR4 family protein" evidence="1">
    <location>
        <begin position="27"/>
        <end position="151"/>
    </location>
</feature>
<evidence type="ECO:0000313" key="2">
    <source>
        <dbReference type="EMBL" id="MDH7453417.1"/>
    </source>
</evidence>
<dbReference type="EMBL" id="JARYGX010000019">
    <property type="protein sequence ID" value="MDH7453417.1"/>
    <property type="molecule type" value="Genomic_DNA"/>
</dbReference>
<evidence type="ECO:0008006" key="4">
    <source>
        <dbReference type="Google" id="ProtNLM"/>
    </source>
</evidence>
<sequence length="151" mass="16165">MHTRSFLAPLALAAATYLASAGPASAVTLEHLQDFPSLYGRYGPGGDCAKYPQVLIDATGFALDRGGGRVERAPAVEYSASFFGPTYEGMSGAFWPYWSDAGGNPILVITDHDEKPGALVVEPHDFGWPGGPPMPERFRDWLRGSPYAKCG</sequence>
<protein>
    <recommendedName>
        <fullName evidence="4">SMI1/KNR4 family protein</fullName>
    </recommendedName>
</protein>
<name>A0ABT6MS27_9GAMM</name>
<dbReference type="Proteomes" id="UP001160550">
    <property type="component" value="Unassembled WGS sequence"/>
</dbReference>
<evidence type="ECO:0000313" key="3">
    <source>
        <dbReference type="Proteomes" id="UP001160550"/>
    </source>
</evidence>